<accession>A0ABN6D5M4</accession>
<dbReference type="NCBIfam" id="TIGR04474">
    <property type="entry name" value="tcm_partner"/>
    <property type="match status" value="1"/>
</dbReference>
<dbReference type="InterPro" id="IPR031009">
    <property type="entry name" value="Tcm_partner"/>
</dbReference>
<sequence>MNLRDDILTWCGRESFVFFFIDPKGWKDVGVDHLRPLLQRPKSEFLINFIYDFINRTAAMTEWEADIAVFLGASRDVVQALDGHLPHEREKLLLDSYRDGLKSRVPPSTKKEFRPRTAYVRVMEPSKERPKYHLIYLTSHPKGLIEFMEISQGVDLIQKQIRAIKQLDKRQEKSRVRDMFSDEPSTDIEPSSINEAAVDTYWLNFLSTGIQAIDQNTFADIVETTDWFPNTLQTSLARLIANGQINNLDSKTKRPKKTTSF</sequence>
<name>A0ABN6D5M4_9BURK</name>
<gene>
    <name evidence="1" type="ORF">MIZ03_2203</name>
</gene>
<protein>
    <recommendedName>
        <fullName evidence="3">Three-Cys-motif partner protein TcmP</fullName>
    </recommendedName>
</protein>
<evidence type="ECO:0000313" key="2">
    <source>
        <dbReference type="Proteomes" id="UP000824366"/>
    </source>
</evidence>
<evidence type="ECO:0008006" key="3">
    <source>
        <dbReference type="Google" id="ProtNLM"/>
    </source>
</evidence>
<evidence type="ECO:0000313" key="1">
    <source>
        <dbReference type="EMBL" id="BCO27315.1"/>
    </source>
</evidence>
<keyword evidence="2" id="KW-1185">Reference proteome</keyword>
<dbReference type="Proteomes" id="UP000824366">
    <property type="component" value="Chromosome"/>
</dbReference>
<dbReference type="EMBL" id="AP024238">
    <property type="protein sequence ID" value="BCO27315.1"/>
    <property type="molecule type" value="Genomic_DNA"/>
</dbReference>
<reference evidence="1 2" key="1">
    <citation type="journal article" date="2021" name="Microbiol. Spectr.">
        <title>A Single Bacterium Capable of Oxidation and Reduction of Iron at Circumneutral pH.</title>
        <authorList>
            <person name="Kato S."/>
            <person name="Ohkuma M."/>
        </authorList>
    </citation>
    <scope>NUCLEOTIDE SEQUENCE [LARGE SCALE GENOMIC DNA]</scope>
    <source>
        <strain evidence="1 2">MIZ03</strain>
    </source>
</reference>
<organism evidence="1 2">
    <name type="scientific">Rhodoferax lithotrophicus</name>
    <dbReference type="NCBI Taxonomy" id="2798804"/>
    <lineage>
        <taxon>Bacteria</taxon>
        <taxon>Pseudomonadati</taxon>
        <taxon>Pseudomonadota</taxon>
        <taxon>Betaproteobacteria</taxon>
        <taxon>Burkholderiales</taxon>
        <taxon>Comamonadaceae</taxon>
        <taxon>Rhodoferax</taxon>
    </lineage>
</organism>
<proteinExistence type="predicted"/>